<dbReference type="Proteomes" id="UP000574390">
    <property type="component" value="Unassembled WGS sequence"/>
</dbReference>
<dbReference type="EMBL" id="JABANM010033183">
    <property type="protein sequence ID" value="KAF4701689.1"/>
    <property type="molecule type" value="Genomic_DNA"/>
</dbReference>
<comment type="caution">
    <text evidence="2">The sequence shown here is derived from an EMBL/GenBank/DDBJ whole genome shotgun (WGS) entry which is preliminary data.</text>
</comment>
<gene>
    <name evidence="2" type="ORF">FOZ62_023854</name>
</gene>
<accession>A0A7J6PZM3</accession>
<evidence type="ECO:0000256" key="1">
    <source>
        <dbReference type="SAM" id="MobiDB-lite"/>
    </source>
</evidence>
<dbReference type="AlphaFoldDB" id="A0A7J6PZM3"/>
<feature type="region of interest" description="Disordered" evidence="1">
    <location>
        <begin position="397"/>
        <end position="426"/>
    </location>
</feature>
<protein>
    <submittedName>
        <fullName evidence="2">Uncharacterized protein</fullName>
    </submittedName>
</protein>
<reference evidence="2 3" key="1">
    <citation type="submission" date="2020-04" db="EMBL/GenBank/DDBJ databases">
        <title>Perkinsus olseni comparative genomics.</title>
        <authorList>
            <person name="Bogema D.R."/>
        </authorList>
    </citation>
    <scope>NUCLEOTIDE SEQUENCE [LARGE SCALE GENOMIC DNA]</scope>
    <source>
        <strain evidence="2">ATCC PRA-205</strain>
    </source>
</reference>
<evidence type="ECO:0000313" key="2">
    <source>
        <dbReference type="EMBL" id="KAF4701689.1"/>
    </source>
</evidence>
<organism evidence="2 3">
    <name type="scientific">Perkinsus olseni</name>
    <name type="common">Perkinsus atlanticus</name>
    <dbReference type="NCBI Taxonomy" id="32597"/>
    <lineage>
        <taxon>Eukaryota</taxon>
        <taxon>Sar</taxon>
        <taxon>Alveolata</taxon>
        <taxon>Perkinsozoa</taxon>
        <taxon>Perkinsea</taxon>
        <taxon>Perkinsida</taxon>
        <taxon>Perkinsidae</taxon>
        <taxon>Perkinsus</taxon>
    </lineage>
</organism>
<evidence type="ECO:0000313" key="3">
    <source>
        <dbReference type="Proteomes" id="UP000574390"/>
    </source>
</evidence>
<name>A0A7J6PZM3_PEROL</name>
<sequence length="654" mass="71746">MLPAGPYKAVEHYGGGVCPELPDLLDFEMVVWNGPEGQRASLAFQERTAALAGQPPTSSNGSFQLAVYGRGTLKSLKRFGSLEVGKPPECFHIQPRRRASEFVSDFFTHLSLPKPAQLYSQLIFCQTELGLIVGVGPNRDSHGSWISSDYGFKLKLRSAYVKEMALLPKASRKRALRTVSGTTVKKHSRRDEEAPEGTNDELASSPSDAKDLQVQYVQGLRTVSYVQPAMLPAGTYKAVKQNGGGVCPDFPDLIDFEMVVRGGLEGQVASLAFQERKAALAGQPPISCEDIYKLKLHAQGTVKSLKRLGSLEIRKLPKCFRIEPRYEASEFVSKFYTSLSLVLPSLLYSQLIFCQTELGLIVGIGANRDKHGSWISSDYGFKLELQSANVREIAALPKDSLEGPPRAGFEATPPKRRRRAEEGSVGMDHHLASSCSDAGGFQVQYNGMSNSANDAALPLLEGLEAVNSPPPELNTGAHSDDKLLEFVLESLGEYHALLPIGSTTDPLNGGSGREYSGEASSSIIDGLYETANETGFDKLKMLSVNISTAQTDHPRVELVVDFQHYELRLCGERAVWREGCLQLDFSKEAYDPETIIFRDALKLDYVYFASFRICHKEGGELVLMFDTSGYSEGLSSTTVQLRLHKVEQPRGDEA</sequence>
<feature type="region of interest" description="Disordered" evidence="1">
    <location>
        <begin position="177"/>
        <end position="208"/>
    </location>
</feature>
<proteinExistence type="predicted"/>